<accession>A0A2H1GAE1</accession>
<dbReference type="Proteomes" id="UP000245764">
    <property type="component" value="Chromosome 4"/>
</dbReference>
<evidence type="ECO:0000313" key="2">
    <source>
        <dbReference type="Proteomes" id="UP000245764"/>
    </source>
</evidence>
<dbReference type="AlphaFoldDB" id="A0A2H1GAE1"/>
<reference evidence="2" key="1">
    <citation type="submission" date="2017-05" db="EMBL/GenBank/DDBJ databases">
        <authorList>
            <person name="Song R."/>
            <person name="Chenine A.L."/>
            <person name="Ruprecht R.M."/>
        </authorList>
    </citation>
    <scope>NUCLEOTIDE SEQUENCE [LARGE SCALE GENOMIC DNA]</scope>
</reference>
<gene>
    <name evidence="1" type="ORF">ZT1E4_G4744</name>
</gene>
<protein>
    <submittedName>
        <fullName evidence="1">Uncharacterized protein</fullName>
    </submittedName>
</protein>
<name>A0A2H1GAE1_ZYMTR</name>
<dbReference type="EMBL" id="LT854256">
    <property type="protein sequence ID" value="SMR50526.1"/>
    <property type="molecule type" value="Genomic_DNA"/>
</dbReference>
<organism evidence="1 2">
    <name type="scientific">Zymoseptoria tritici ST99CH_1E4</name>
    <dbReference type="NCBI Taxonomy" id="1276532"/>
    <lineage>
        <taxon>Eukaryota</taxon>
        <taxon>Fungi</taxon>
        <taxon>Dikarya</taxon>
        <taxon>Ascomycota</taxon>
        <taxon>Pezizomycotina</taxon>
        <taxon>Dothideomycetes</taxon>
        <taxon>Dothideomycetidae</taxon>
        <taxon>Mycosphaerellales</taxon>
        <taxon>Mycosphaerellaceae</taxon>
        <taxon>Zymoseptoria</taxon>
    </lineage>
</organism>
<evidence type="ECO:0000313" key="1">
    <source>
        <dbReference type="EMBL" id="SMR50526.1"/>
    </source>
</evidence>
<sequence>MRYMVMGRNKTRPPRRVDRAEDRAAQWVLYTYGGNDAGSAAYAQNRVESGVSVTEGTPCKNWPFGQLFWDPYPFSAQVNPDNPARAPRGSQLELQTDEWPMANWQNPDFDPTADPPQHFLRCITRLDNSKGGAEWKCFKRAEDQYNPTGIHRARRLGNNAFEAGDTFNVDFDLSQFDDNDPQDVIMKASLSYCAAPYANCANDGREFYMNRIARTFGGEGVGAYLDVPYDPATMNGYKLDTEVNEITSYQVLIDITGDDGDQYEVKVQTLVNGVEMELATLGATAPVPLPQGQFLTLQGGGLPKPLQITRADDSGCNTTLELTYGTPAANAYNWFVFRSDREGDVGKYCETESLSDDDGVDRGTLFD</sequence>
<proteinExistence type="predicted"/>